<evidence type="ECO:0000259" key="1">
    <source>
        <dbReference type="Pfam" id="PF03061"/>
    </source>
</evidence>
<accession>A0A3M0BJM3</accession>
<dbReference type="RefSeq" id="WP_121922307.1">
    <property type="nucleotide sequence ID" value="NZ_REFO01000010.1"/>
</dbReference>
<dbReference type="GO" id="GO:0016790">
    <property type="term" value="F:thiolester hydrolase activity"/>
    <property type="evidence" value="ECO:0007669"/>
    <property type="project" value="UniProtKB-ARBA"/>
</dbReference>
<dbReference type="InterPro" id="IPR006683">
    <property type="entry name" value="Thioestr_dom"/>
</dbReference>
<reference evidence="2 3" key="1">
    <citation type="submission" date="2018-10" db="EMBL/GenBank/DDBJ databases">
        <title>Genomic Encyclopedia of Archaeal and Bacterial Type Strains, Phase II (KMG-II): from individual species to whole genera.</title>
        <authorList>
            <person name="Goeker M."/>
        </authorList>
    </citation>
    <scope>NUCLEOTIDE SEQUENCE [LARGE SCALE GENOMIC DNA]</scope>
    <source>
        <strain evidence="2 3">VM1</strain>
    </source>
</reference>
<dbReference type="AlphaFoldDB" id="A0A3M0BJM3"/>
<dbReference type="CDD" id="cd03440">
    <property type="entry name" value="hot_dog"/>
    <property type="match status" value="1"/>
</dbReference>
<feature type="domain" description="Thioesterase" evidence="1">
    <location>
        <begin position="41"/>
        <end position="111"/>
    </location>
</feature>
<dbReference type="Proteomes" id="UP000280842">
    <property type="component" value="Unassembled WGS sequence"/>
</dbReference>
<dbReference type="Gene3D" id="3.10.129.10">
    <property type="entry name" value="Hotdog Thioesterase"/>
    <property type="match status" value="1"/>
</dbReference>
<organism evidence="2 3">
    <name type="scientific">Hydrogenothermus marinus</name>
    <dbReference type="NCBI Taxonomy" id="133270"/>
    <lineage>
        <taxon>Bacteria</taxon>
        <taxon>Pseudomonadati</taxon>
        <taxon>Aquificota</taxon>
        <taxon>Aquificia</taxon>
        <taxon>Aquificales</taxon>
        <taxon>Hydrogenothermaceae</taxon>
        <taxon>Hydrogenothermus</taxon>
    </lineage>
</organism>
<evidence type="ECO:0000313" key="3">
    <source>
        <dbReference type="Proteomes" id="UP000280842"/>
    </source>
</evidence>
<dbReference type="InterPro" id="IPR029069">
    <property type="entry name" value="HotDog_dom_sf"/>
</dbReference>
<dbReference type="EMBL" id="REFO01000010">
    <property type="protein sequence ID" value="RMA97530.1"/>
    <property type="molecule type" value="Genomic_DNA"/>
</dbReference>
<dbReference type="Pfam" id="PF03061">
    <property type="entry name" value="4HBT"/>
    <property type="match status" value="1"/>
</dbReference>
<evidence type="ECO:0000313" key="2">
    <source>
        <dbReference type="EMBL" id="RMA97530.1"/>
    </source>
</evidence>
<keyword evidence="3" id="KW-1185">Reference proteome</keyword>
<name>A0A3M0BJM3_9AQUI</name>
<dbReference type="OrthoDB" id="5323777at2"/>
<gene>
    <name evidence="2" type="ORF">CLV39_0144</name>
</gene>
<protein>
    <submittedName>
        <fullName evidence="2">Acyl-coenzyme A thioesterase PaaI-like protein</fullName>
    </submittedName>
</protein>
<sequence length="130" mass="14630">MNIKTHNRINQTLSGKPIKIEGKKTAEVLLETTESMIADDFGLIHGGFIFSAADYCAMLTINHPNVVLAKSEVKFLKPVKVGEKVLFKSNVLKQENNKFEIEVNGYKNDDKIFTGRFYCVITKNHVLKNG</sequence>
<proteinExistence type="predicted"/>
<dbReference type="SUPFAM" id="SSF54637">
    <property type="entry name" value="Thioesterase/thiol ester dehydrase-isomerase"/>
    <property type="match status" value="1"/>
</dbReference>
<comment type="caution">
    <text evidence="2">The sequence shown here is derived from an EMBL/GenBank/DDBJ whole genome shotgun (WGS) entry which is preliminary data.</text>
</comment>